<keyword evidence="6" id="KW-0539">Nucleus</keyword>
<evidence type="ECO:0000259" key="9">
    <source>
        <dbReference type="PROSITE" id="PS50157"/>
    </source>
</evidence>
<dbReference type="EMBL" id="QDEB01070506">
    <property type="protein sequence ID" value="RZC35463.1"/>
    <property type="molecule type" value="Genomic_DNA"/>
</dbReference>
<dbReference type="STRING" id="1661398.A0A482VRU2"/>
<evidence type="ECO:0000256" key="5">
    <source>
        <dbReference type="ARBA" id="ARBA00022833"/>
    </source>
</evidence>
<evidence type="ECO:0000256" key="6">
    <source>
        <dbReference type="ARBA" id="ARBA00023242"/>
    </source>
</evidence>
<evidence type="ECO:0000256" key="1">
    <source>
        <dbReference type="ARBA" id="ARBA00004123"/>
    </source>
</evidence>
<dbReference type="SUPFAM" id="SSF57667">
    <property type="entry name" value="beta-beta-alpha zinc fingers"/>
    <property type="match status" value="1"/>
</dbReference>
<evidence type="ECO:0000256" key="4">
    <source>
        <dbReference type="ARBA" id="ARBA00022771"/>
    </source>
</evidence>
<dbReference type="PANTHER" id="PTHR24394">
    <property type="entry name" value="ZINC FINGER PROTEIN"/>
    <property type="match status" value="1"/>
</dbReference>
<keyword evidence="3" id="KW-0677">Repeat</keyword>
<dbReference type="Pfam" id="PF00096">
    <property type="entry name" value="zf-C2H2"/>
    <property type="match status" value="1"/>
</dbReference>
<dbReference type="InterPro" id="IPR013087">
    <property type="entry name" value="Znf_C2H2_type"/>
</dbReference>
<feature type="compositionally biased region" description="Low complexity" evidence="8">
    <location>
        <begin position="137"/>
        <end position="152"/>
    </location>
</feature>
<feature type="compositionally biased region" description="Acidic residues" evidence="8">
    <location>
        <begin position="86"/>
        <end position="99"/>
    </location>
</feature>
<name>A0A482VRU2_ASBVE</name>
<sequence length="182" mass="20832">IFISCTHTDADFTPKLLKVANLRRHLRVHTGERPYACDHCSAKFSDSNQLKAHLLIHTNEKPFECERCHSRFRRRHHLLHHKCGAPEEESTPESDEPEDEPRRRRVLHPPSIPMVTLPLHVALPEQTEPEDLSMSTGLHSHSSGESPLSRSPSSREDVDEEDFDPHESAAIFLQRRLPLGHS</sequence>
<dbReference type="PROSITE" id="PS50157">
    <property type="entry name" value="ZINC_FINGER_C2H2_2"/>
    <property type="match status" value="2"/>
</dbReference>
<feature type="domain" description="C2H2-type" evidence="9">
    <location>
        <begin position="35"/>
        <end position="62"/>
    </location>
</feature>
<dbReference type="InterPro" id="IPR036236">
    <property type="entry name" value="Znf_C2H2_sf"/>
</dbReference>
<dbReference type="GO" id="GO:0005634">
    <property type="term" value="C:nucleus"/>
    <property type="evidence" value="ECO:0007669"/>
    <property type="project" value="UniProtKB-SubCell"/>
</dbReference>
<dbReference type="Gene3D" id="3.30.160.60">
    <property type="entry name" value="Classic Zinc Finger"/>
    <property type="match status" value="3"/>
</dbReference>
<keyword evidence="5" id="KW-0862">Zinc</keyword>
<feature type="non-terminal residue" evidence="10">
    <location>
        <position position="1"/>
    </location>
</feature>
<gene>
    <name evidence="10" type="ORF">BDFB_010422</name>
</gene>
<protein>
    <submittedName>
        <fullName evidence="10">Zf-H2C2 2 domain containing protein</fullName>
    </submittedName>
</protein>
<evidence type="ECO:0000256" key="7">
    <source>
        <dbReference type="PROSITE-ProRule" id="PRU00042"/>
    </source>
</evidence>
<dbReference type="Proteomes" id="UP000292052">
    <property type="component" value="Unassembled WGS sequence"/>
</dbReference>
<organism evidence="10 11">
    <name type="scientific">Asbolus verrucosus</name>
    <name type="common">Desert ironclad beetle</name>
    <dbReference type="NCBI Taxonomy" id="1661398"/>
    <lineage>
        <taxon>Eukaryota</taxon>
        <taxon>Metazoa</taxon>
        <taxon>Ecdysozoa</taxon>
        <taxon>Arthropoda</taxon>
        <taxon>Hexapoda</taxon>
        <taxon>Insecta</taxon>
        <taxon>Pterygota</taxon>
        <taxon>Neoptera</taxon>
        <taxon>Endopterygota</taxon>
        <taxon>Coleoptera</taxon>
        <taxon>Polyphaga</taxon>
        <taxon>Cucujiformia</taxon>
        <taxon>Tenebrionidae</taxon>
        <taxon>Pimeliinae</taxon>
        <taxon>Asbolus</taxon>
    </lineage>
</organism>
<evidence type="ECO:0000313" key="10">
    <source>
        <dbReference type="EMBL" id="RZC35463.1"/>
    </source>
</evidence>
<proteinExistence type="predicted"/>
<dbReference type="GO" id="GO:0000981">
    <property type="term" value="F:DNA-binding transcription factor activity, RNA polymerase II-specific"/>
    <property type="evidence" value="ECO:0007669"/>
    <property type="project" value="TreeGrafter"/>
</dbReference>
<evidence type="ECO:0000256" key="8">
    <source>
        <dbReference type="SAM" id="MobiDB-lite"/>
    </source>
</evidence>
<keyword evidence="2" id="KW-0479">Metal-binding</keyword>
<feature type="region of interest" description="Disordered" evidence="8">
    <location>
        <begin position="83"/>
        <end position="113"/>
    </location>
</feature>
<comment type="subcellular location">
    <subcellularLocation>
        <location evidence="1">Nucleus</location>
    </subcellularLocation>
</comment>
<feature type="region of interest" description="Disordered" evidence="8">
    <location>
        <begin position="128"/>
        <end position="169"/>
    </location>
</feature>
<dbReference type="OrthoDB" id="654211at2759"/>
<feature type="domain" description="C2H2-type" evidence="9">
    <location>
        <begin position="3"/>
        <end position="34"/>
    </location>
</feature>
<dbReference type="AlphaFoldDB" id="A0A482VRU2"/>
<dbReference type="FunFam" id="3.30.160.60:FF:002343">
    <property type="entry name" value="Zinc finger protein 33A"/>
    <property type="match status" value="1"/>
</dbReference>
<reference evidence="10 11" key="1">
    <citation type="submission" date="2017-03" db="EMBL/GenBank/DDBJ databases">
        <title>Genome of the blue death feigning beetle - Asbolus verrucosus.</title>
        <authorList>
            <person name="Rider S.D."/>
        </authorList>
    </citation>
    <scope>NUCLEOTIDE SEQUENCE [LARGE SCALE GENOMIC DNA]</scope>
    <source>
        <strain evidence="10">Butters</strain>
        <tissue evidence="10">Head and leg muscle</tissue>
    </source>
</reference>
<dbReference type="PROSITE" id="PS00028">
    <property type="entry name" value="ZINC_FINGER_C2H2_1"/>
    <property type="match status" value="1"/>
</dbReference>
<dbReference type="GO" id="GO:0008270">
    <property type="term" value="F:zinc ion binding"/>
    <property type="evidence" value="ECO:0007669"/>
    <property type="project" value="UniProtKB-KW"/>
</dbReference>
<accession>A0A482VRU2</accession>
<dbReference type="SMART" id="SM00355">
    <property type="entry name" value="ZnF_C2H2"/>
    <property type="match status" value="1"/>
</dbReference>
<evidence type="ECO:0000256" key="2">
    <source>
        <dbReference type="ARBA" id="ARBA00022723"/>
    </source>
</evidence>
<evidence type="ECO:0000313" key="11">
    <source>
        <dbReference type="Proteomes" id="UP000292052"/>
    </source>
</evidence>
<evidence type="ECO:0000256" key="3">
    <source>
        <dbReference type="ARBA" id="ARBA00022737"/>
    </source>
</evidence>
<keyword evidence="11" id="KW-1185">Reference proteome</keyword>
<dbReference type="PANTHER" id="PTHR24394:SF44">
    <property type="entry name" value="ZINC FINGER PROTEIN 271-LIKE"/>
    <property type="match status" value="1"/>
</dbReference>
<comment type="caution">
    <text evidence="10">The sequence shown here is derived from an EMBL/GenBank/DDBJ whole genome shotgun (WGS) entry which is preliminary data.</text>
</comment>
<keyword evidence="4 7" id="KW-0863">Zinc-finger</keyword>